<feature type="signal peptide" evidence="5">
    <location>
        <begin position="1"/>
        <end position="22"/>
    </location>
</feature>
<feature type="chain" id="PRO_5023132496" evidence="5">
    <location>
        <begin position="23"/>
        <end position="379"/>
    </location>
</feature>
<evidence type="ECO:0000313" key="8">
    <source>
        <dbReference type="Proteomes" id="UP000320176"/>
    </source>
</evidence>
<name>A0A5C6B6G1_9BACT</name>
<dbReference type="GO" id="GO:0046872">
    <property type="term" value="F:metal ion binding"/>
    <property type="evidence" value="ECO:0007669"/>
    <property type="project" value="UniProtKB-KW"/>
</dbReference>
<evidence type="ECO:0000256" key="2">
    <source>
        <dbReference type="ARBA" id="ARBA00022723"/>
    </source>
</evidence>
<dbReference type="RefSeq" id="WP_146519236.1">
    <property type="nucleotide sequence ID" value="NZ_CP151726.1"/>
</dbReference>
<dbReference type="NCBIfam" id="TIGR02603">
    <property type="entry name" value="CxxCH_TIGR02603"/>
    <property type="match status" value="1"/>
</dbReference>
<dbReference type="OrthoDB" id="247847at2"/>
<evidence type="ECO:0000256" key="4">
    <source>
        <dbReference type="PROSITE-ProRule" id="PRU00433"/>
    </source>
</evidence>
<keyword evidence="2 4" id="KW-0479">Metal-binding</keyword>
<dbReference type="InterPro" id="IPR013427">
    <property type="entry name" value="Haem-bd_dom_put"/>
</dbReference>
<dbReference type="Proteomes" id="UP000320176">
    <property type="component" value="Unassembled WGS sequence"/>
</dbReference>
<dbReference type="InterPro" id="IPR011989">
    <property type="entry name" value="ARM-like"/>
</dbReference>
<keyword evidence="8" id="KW-1185">Reference proteome</keyword>
<dbReference type="GO" id="GO:0020037">
    <property type="term" value="F:heme binding"/>
    <property type="evidence" value="ECO:0007669"/>
    <property type="project" value="InterPro"/>
</dbReference>
<reference evidence="7 8" key="1">
    <citation type="submission" date="2019-02" db="EMBL/GenBank/DDBJ databases">
        <title>Deep-cultivation of Planctomycetes and their phenomic and genomic characterization uncovers novel biology.</title>
        <authorList>
            <person name="Wiegand S."/>
            <person name="Jogler M."/>
            <person name="Boedeker C."/>
            <person name="Pinto D."/>
            <person name="Vollmers J."/>
            <person name="Rivas-Marin E."/>
            <person name="Kohn T."/>
            <person name="Peeters S.H."/>
            <person name="Heuer A."/>
            <person name="Rast P."/>
            <person name="Oberbeckmann S."/>
            <person name="Bunk B."/>
            <person name="Jeske O."/>
            <person name="Meyerdierks A."/>
            <person name="Storesund J.E."/>
            <person name="Kallscheuer N."/>
            <person name="Luecker S."/>
            <person name="Lage O.M."/>
            <person name="Pohl T."/>
            <person name="Merkel B.J."/>
            <person name="Hornburger P."/>
            <person name="Mueller R.-W."/>
            <person name="Bruemmer F."/>
            <person name="Labrenz M."/>
            <person name="Spormann A.M."/>
            <person name="Op Den Camp H."/>
            <person name="Overmann J."/>
            <person name="Amann R."/>
            <person name="Jetten M.S.M."/>
            <person name="Mascher T."/>
            <person name="Medema M.H."/>
            <person name="Devos D.P."/>
            <person name="Kaster A.-K."/>
            <person name="Ovreas L."/>
            <person name="Rohde M."/>
            <person name="Galperin M.Y."/>
            <person name="Jogler C."/>
        </authorList>
    </citation>
    <scope>NUCLEOTIDE SEQUENCE [LARGE SCALE GENOMIC DNA]</scope>
    <source>
        <strain evidence="7 8">Pla52n</strain>
    </source>
</reference>
<dbReference type="InterPro" id="IPR009056">
    <property type="entry name" value="Cyt_c-like_dom"/>
</dbReference>
<evidence type="ECO:0000313" key="7">
    <source>
        <dbReference type="EMBL" id="TWU06104.1"/>
    </source>
</evidence>
<dbReference type="Gene3D" id="1.25.10.10">
    <property type="entry name" value="Leucine-rich Repeat Variant"/>
    <property type="match status" value="1"/>
</dbReference>
<gene>
    <name evidence="7" type="ORF">Pla52n_18240</name>
</gene>
<dbReference type="EMBL" id="SJPN01000002">
    <property type="protein sequence ID" value="TWU06104.1"/>
    <property type="molecule type" value="Genomic_DNA"/>
</dbReference>
<evidence type="ECO:0000259" key="6">
    <source>
        <dbReference type="PROSITE" id="PS51007"/>
    </source>
</evidence>
<feature type="domain" description="Cytochrome c" evidence="6">
    <location>
        <begin position="236"/>
        <end position="372"/>
    </location>
</feature>
<evidence type="ECO:0000256" key="3">
    <source>
        <dbReference type="ARBA" id="ARBA00023004"/>
    </source>
</evidence>
<keyword evidence="3 4" id="KW-0408">Iron</keyword>
<dbReference type="PROSITE" id="PS51007">
    <property type="entry name" value="CYTC"/>
    <property type="match status" value="1"/>
</dbReference>
<evidence type="ECO:0000256" key="5">
    <source>
        <dbReference type="SAM" id="SignalP"/>
    </source>
</evidence>
<dbReference type="GO" id="GO:0009055">
    <property type="term" value="F:electron transfer activity"/>
    <property type="evidence" value="ECO:0007669"/>
    <property type="project" value="InterPro"/>
</dbReference>
<accession>A0A5C6B6G1</accession>
<dbReference type="PANTHER" id="PTHR33546">
    <property type="entry name" value="LARGE, MULTIFUNCTIONAL SECRETED PROTEIN-RELATED"/>
    <property type="match status" value="1"/>
</dbReference>
<keyword evidence="1 4" id="KW-0349">Heme</keyword>
<dbReference type="InterPro" id="IPR036909">
    <property type="entry name" value="Cyt_c-like_dom_sf"/>
</dbReference>
<dbReference type="PANTHER" id="PTHR33546:SF1">
    <property type="entry name" value="LARGE, MULTIFUNCTIONAL SECRETED PROTEIN"/>
    <property type="match status" value="1"/>
</dbReference>
<proteinExistence type="predicted"/>
<protein>
    <submittedName>
        <fullName evidence="7">Cytochrome c</fullName>
    </submittedName>
</protein>
<comment type="caution">
    <text evidence="7">The sequence shown here is derived from an EMBL/GenBank/DDBJ whole genome shotgun (WGS) entry which is preliminary data.</text>
</comment>
<keyword evidence="5" id="KW-0732">Signal</keyword>
<organism evidence="7 8">
    <name type="scientific">Stieleria varia</name>
    <dbReference type="NCBI Taxonomy" id="2528005"/>
    <lineage>
        <taxon>Bacteria</taxon>
        <taxon>Pseudomonadati</taxon>
        <taxon>Planctomycetota</taxon>
        <taxon>Planctomycetia</taxon>
        <taxon>Pirellulales</taxon>
        <taxon>Pirellulaceae</taxon>
        <taxon>Stieleria</taxon>
    </lineage>
</organism>
<sequence length="379" mass="40379" precursor="true">MILRTTFVLFVAAFLAVDLVCADEPPALNPKDKLVVETVLRMKSFDLNSSEPAKAAVLRYLKSQPGTDQYFELIGRFQPTEITDDLVAYSLSHADETGGVRAADALFAMGQEKALLSIAKGDNAVKATSAIGLIGRSGGKKTVTMLLPLLTDSNTTVELQSAAIAALGRQTAGQKEVLGLVAAGKLANELKFAAANVLLSSDDEAIAAEASKYLELPATKDSKPLPTVAELVKRKGNVDAGGIVFRTEGTCINCHKVRGEGKEVGPDLTEIGSKLSREAMYVSILDPSAAVSHNFETYSLLTEDGSTVTGLLISETDQAVTLRTSEGIDKTVAQDSIEILKKQSKSLMPQDLQRLMTVDQLVDLVEYLMTLRKSGGATD</sequence>
<dbReference type="Gene3D" id="1.10.760.10">
    <property type="entry name" value="Cytochrome c-like domain"/>
    <property type="match status" value="1"/>
</dbReference>
<dbReference type="SUPFAM" id="SSF46626">
    <property type="entry name" value="Cytochrome c"/>
    <property type="match status" value="1"/>
</dbReference>
<dbReference type="AlphaFoldDB" id="A0A5C6B6G1"/>
<evidence type="ECO:0000256" key="1">
    <source>
        <dbReference type="ARBA" id="ARBA00022617"/>
    </source>
</evidence>